<evidence type="ECO:0000256" key="5">
    <source>
        <dbReference type="PIRSR" id="PIRSR000137-2"/>
    </source>
</evidence>
<evidence type="ECO:0000256" key="1">
    <source>
        <dbReference type="ARBA" id="ARBA00001974"/>
    </source>
</evidence>
<dbReference type="PATRIC" id="fig|1610491.3.peg.19"/>
<dbReference type="PIRSF" id="PIRSF000137">
    <property type="entry name" value="Alcohol_oxidase"/>
    <property type="match status" value="1"/>
</dbReference>
<feature type="domain" description="Glucose-methanol-choline oxidoreductase N-terminal" evidence="7">
    <location>
        <begin position="80"/>
        <end position="103"/>
    </location>
</feature>
<dbReference type="PANTHER" id="PTHR11552">
    <property type="entry name" value="GLUCOSE-METHANOL-CHOLINE GMC OXIDOREDUCTASE"/>
    <property type="match status" value="1"/>
</dbReference>
<dbReference type="SUPFAM" id="SSF51905">
    <property type="entry name" value="FAD/NAD(P)-binding domain"/>
    <property type="match status" value="1"/>
</dbReference>
<accession>A0A0U1Q404</accession>
<dbReference type="Gene3D" id="3.50.50.60">
    <property type="entry name" value="FAD/NAD(P)-binding domain"/>
    <property type="match status" value="1"/>
</dbReference>
<dbReference type="Pfam" id="PF05199">
    <property type="entry name" value="GMC_oxred_C"/>
    <property type="match status" value="1"/>
</dbReference>
<dbReference type="RefSeq" id="WP_046740334.1">
    <property type="nucleotide sequence ID" value="NZ_LBNQ01000005.1"/>
</dbReference>
<evidence type="ECO:0000256" key="3">
    <source>
        <dbReference type="ARBA" id="ARBA00022630"/>
    </source>
</evidence>
<keyword evidence="3 6" id="KW-0285">Flavoprotein</keyword>
<feature type="binding site" evidence="5">
    <location>
        <position position="82"/>
    </location>
    <ligand>
        <name>FAD</name>
        <dbReference type="ChEBI" id="CHEBI:57692"/>
    </ligand>
</feature>
<dbReference type="InterPro" id="IPR036188">
    <property type="entry name" value="FAD/NAD-bd_sf"/>
</dbReference>
<sequence length="531" mass="58152">MQQEFDYIVVGAGSAGCVVATRLIEAKAGTVLLLEAGGVDKSLFHKIPATVVKVFQQKSWPYMTEPQRHCGNRSMLIAQGKVLGGGSSVNGMIYIRGQRDDYEDWVRDWGAAGWGYEDVLPYFKKAERNESLGPQFHGQAGPWPISENRFRHPLTEAFIRAGQEMGLPYVNDFNGANQEGVGFYQTNTLRGERMSTARAYLQRVRTDPALTVVTDALTHRVTLEDGWARGVEFSVKGDAVQRIRARKEVIVSAGTFGTAKILQLSGIGPGAHLQDIGLETKVDLPVGLNFHDHLHMSLNATIHAPISFFGEDRPLRALRHMLQWLWFRTGMLTSNVLEGGAFIDSQGVGRPDIQFHFLPLLDNFDNTPGEKPKASGHGLSVKVGHLRSKSRGQVMLRSADPSELVKIDANFLSHPEDLDNQIRAVQTGLKILAQPALQNLITKVTEPDGLAADDRVGLEAFVRKNIKTTYHPGGTACLGSVTDMDLRVKGVRGLRVVDMSICPQVPSGNTNAVAVMIGERGADFILGRKTA</sequence>
<comment type="cofactor">
    <cofactor evidence="1 5">
        <name>FAD</name>
        <dbReference type="ChEBI" id="CHEBI:57692"/>
    </cofactor>
</comment>
<evidence type="ECO:0000259" key="7">
    <source>
        <dbReference type="PROSITE" id="PS00623"/>
    </source>
</evidence>
<proteinExistence type="inferred from homology"/>
<dbReference type="Gene3D" id="3.30.560.10">
    <property type="entry name" value="Glucose Oxidase, domain 3"/>
    <property type="match status" value="1"/>
</dbReference>
<name>A0A0U1Q404_9BURK</name>
<evidence type="ECO:0000256" key="6">
    <source>
        <dbReference type="RuleBase" id="RU003968"/>
    </source>
</evidence>
<comment type="caution">
    <text evidence="8">The sequence shown here is derived from an EMBL/GenBank/DDBJ whole genome shotgun (WGS) entry which is preliminary data.</text>
</comment>
<dbReference type="GO" id="GO:0050660">
    <property type="term" value="F:flavin adenine dinucleotide binding"/>
    <property type="evidence" value="ECO:0007669"/>
    <property type="project" value="InterPro"/>
</dbReference>
<dbReference type="STRING" id="1610491.AAV94_00090"/>
<dbReference type="Proteomes" id="UP000050580">
    <property type="component" value="Unassembled WGS sequence"/>
</dbReference>
<dbReference type="AlphaFoldDB" id="A0A0U1Q404"/>
<keyword evidence="4 5" id="KW-0274">FAD</keyword>
<dbReference type="SUPFAM" id="SSF54373">
    <property type="entry name" value="FAD-linked reductases, C-terminal domain"/>
    <property type="match status" value="1"/>
</dbReference>
<evidence type="ECO:0000256" key="4">
    <source>
        <dbReference type="ARBA" id="ARBA00022827"/>
    </source>
</evidence>
<evidence type="ECO:0000313" key="8">
    <source>
        <dbReference type="EMBL" id="KKW69365.1"/>
    </source>
</evidence>
<reference evidence="8 9" key="1">
    <citation type="submission" date="2015-05" db="EMBL/GenBank/DDBJ databases">
        <title>Draft genome sequence of Lampropedia sp. CT6, isolated from the microbial mat of a hot water spring, located at Manikaran, India.</title>
        <authorList>
            <person name="Tripathi C."/>
            <person name="Rani P."/>
            <person name="Mahato N.K."/>
            <person name="Lal R."/>
        </authorList>
    </citation>
    <scope>NUCLEOTIDE SEQUENCE [LARGE SCALE GENOMIC DNA]</scope>
    <source>
        <strain evidence="8 9">CT6</strain>
    </source>
</reference>
<protein>
    <submittedName>
        <fullName evidence="8">Glucose-methanol-choline oxidoreductase</fullName>
    </submittedName>
</protein>
<evidence type="ECO:0000256" key="2">
    <source>
        <dbReference type="ARBA" id="ARBA00010790"/>
    </source>
</evidence>
<keyword evidence="9" id="KW-1185">Reference proteome</keyword>
<gene>
    <name evidence="8" type="ORF">AAV94_00090</name>
</gene>
<organism evidence="8 9">
    <name type="scientific">Lampropedia cohaerens</name>
    <dbReference type="NCBI Taxonomy" id="1610491"/>
    <lineage>
        <taxon>Bacteria</taxon>
        <taxon>Pseudomonadati</taxon>
        <taxon>Pseudomonadota</taxon>
        <taxon>Betaproteobacteria</taxon>
        <taxon>Burkholderiales</taxon>
        <taxon>Comamonadaceae</taxon>
        <taxon>Lampropedia</taxon>
    </lineage>
</organism>
<dbReference type="InterPro" id="IPR012132">
    <property type="entry name" value="GMC_OxRdtase"/>
</dbReference>
<dbReference type="InterPro" id="IPR007867">
    <property type="entry name" value="GMC_OxRtase_C"/>
</dbReference>
<dbReference type="PROSITE" id="PS00623">
    <property type="entry name" value="GMC_OXRED_1"/>
    <property type="match status" value="1"/>
</dbReference>
<dbReference type="OrthoDB" id="9785276at2"/>
<comment type="similarity">
    <text evidence="2 6">Belongs to the GMC oxidoreductase family.</text>
</comment>
<dbReference type="InterPro" id="IPR000172">
    <property type="entry name" value="GMC_OxRdtase_N"/>
</dbReference>
<evidence type="ECO:0000313" key="9">
    <source>
        <dbReference type="Proteomes" id="UP000050580"/>
    </source>
</evidence>
<dbReference type="Pfam" id="PF00732">
    <property type="entry name" value="GMC_oxred_N"/>
    <property type="match status" value="1"/>
</dbReference>
<dbReference type="EMBL" id="LBNQ01000005">
    <property type="protein sequence ID" value="KKW69365.1"/>
    <property type="molecule type" value="Genomic_DNA"/>
</dbReference>
<dbReference type="GO" id="GO:0016614">
    <property type="term" value="F:oxidoreductase activity, acting on CH-OH group of donors"/>
    <property type="evidence" value="ECO:0007669"/>
    <property type="project" value="InterPro"/>
</dbReference>
<dbReference type="PANTHER" id="PTHR11552:SF147">
    <property type="entry name" value="CHOLINE DEHYDROGENASE, MITOCHONDRIAL"/>
    <property type="match status" value="1"/>
</dbReference>